<dbReference type="InterPro" id="IPR026349">
    <property type="entry name" value="CHP04255"/>
</dbReference>
<dbReference type="EMBL" id="JACHVX010000003">
    <property type="protein sequence ID" value="MBB2923195.1"/>
    <property type="molecule type" value="Genomic_DNA"/>
</dbReference>
<protein>
    <submittedName>
        <fullName evidence="2">Uncharacterized protein (TIGR04255 family)</fullName>
    </submittedName>
</protein>
<sequence length="291" mass="31397">MSDETGPLAGLPPADRTLLVRPPLELAVLEIRFAADSDDVDPDFGLLARERLADLGYDYPRLERAQEARLEIAMQPGSEPMSQVQQVARGWQLHAADGSGHITLLPGAVVVQTTRYERWSVTLRPVLEAVLNVTEEVLAPTLVARIGLRYVDRFVDADADSPARWQGRIHPDLIGAVGHPVLGRHVRAAQQQVELSLGPAQGALLRHGPFIDLAVGGATSYLVDIDVFDAESIRFTAAALLYRADVLNGSAASLFQATLTPDYLRSLQRRQATGADPAPSPAPDGAQELTP</sequence>
<feature type="region of interest" description="Disordered" evidence="1">
    <location>
        <begin position="270"/>
        <end position="291"/>
    </location>
</feature>
<proteinExistence type="predicted"/>
<reference evidence="2 3" key="1">
    <citation type="submission" date="2020-08" db="EMBL/GenBank/DDBJ databases">
        <title>The Agave Microbiome: Exploring the role of microbial communities in plant adaptations to desert environments.</title>
        <authorList>
            <person name="Partida-Martinez L.P."/>
        </authorList>
    </citation>
    <scope>NUCLEOTIDE SEQUENCE [LARGE SCALE GENOMIC DNA]</scope>
    <source>
        <strain evidence="2 3">RAS26</strain>
    </source>
</reference>
<dbReference type="NCBIfam" id="TIGR04255">
    <property type="entry name" value="sporadTIGR04255"/>
    <property type="match status" value="1"/>
</dbReference>
<evidence type="ECO:0000313" key="2">
    <source>
        <dbReference type="EMBL" id="MBB2923195.1"/>
    </source>
</evidence>
<comment type="caution">
    <text evidence="2">The sequence shown here is derived from an EMBL/GenBank/DDBJ whole genome shotgun (WGS) entry which is preliminary data.</text>
</comment>
<dbReference type="RefSeq" id="WP_183296070.1">
    <property type="nucleotide sequence ID" value="NZ_JACHVX010000003.1"/>
</dbReference>
<reference evidence="2 3" key="2">
    <citation type="submission" date="2020-08" db="EMBL/GenBank/DDBJ databases">
        <authorList>
            <person name="Partida-Martinez L."/>
            <person name="Huntemann M."/>
            <person name="Clum A."/>
            <person name="Wang J."/>
            <person name="Palaniappan K."/>
            <person name="Ritter S."/>
            <person name="Chen I.-M."/>
            <person name="Stamatis D."/>
            <person name="Reddy T."/>
            <person name="O'Malley R."/>
            <person name="Daum C."/>
            <person name="Shapiro N."/>
            <person name="Ivanova N."/>
            <person name="Kyrpides N."/>
            <person name="Woyke T."/>
        </authorList>
    </citation>
    <scope>NUCLEOTIDE SEQUENCE [LARGE SCALE GENOMIC DNA]</scope>
    <source>
        <strain evidence="2 3">RAS26</strain>
    </source>
</reference>
<name>A0A7W4UGH6_9CELL</name>
<accession>A0A7W4UGH6</accession>
<dbReference type="AlphaFoldDB" id="A0A7W4UGH6"/>
<gene>
    <name evidence="2" type="ORF">FHR80_002120</name>
</gene>
<evidence type="ECO:0000256" key="1">
    <source>
        <dbReference type="SAM" id="MobiDB-lite"/>
    </source>
</evidence>
<evidence type="ECO:0000313" key="3">
    <source>
        <dbReference type="Proteomes" id="UP000518206"/>
    </source>
</evidence>
<dbReference type="Proteomes" id="UP000518206">
    <property type="component" value="Unassembled WGS sequence"/>
</dbReference>
<organism evidence="2 3">
    <name type="scientific">Cellulomonas cellasea</name>
    <dbReference type="NCBI Taxonomy" id="43670"/>
    <lineage>
        <taxon>Bacteria</taxon>
        <taxon>Bacillati</taxon>
        <taxon>Actinomycetota</taxon>
        <taxon>Actinomycetes</taxon>
        <taxon>Micrococcales</taxon>
        <taxon>Cellulomonadaceae</taxon>
        <taxon>Cellulomonas</taxon>
    </lineage>
</organism>